<reference evidence="2" key="2">
    <citation type="submission" date="2021-04" db="EMBL/GenBank/DDBJ databases">
        <authorList>
            <person name="Gilroy R."/>
        </authorList>
    </citation>
    <scope>NUCLEOTIDE SEQUENCE</scope>
    <source>
        <strain evidence="2">1719</strain>
    </source>
</reference>
<evidence type="ECO:0000256" key="1">
    <source>
        <dbReference type="SAM" id="SignalP"/>
    </source>
</evidence>
<dbReference type="Gene3D" id="3.30.110.170">
    <property type="entry name" value="Protein of unknown function (DUF541), domain 1"/>
    <property type="match status" value="1"/>
</dbReference>
<dbReference type="GO" id="GO:0006974">
    <property type="term" value="P:DNA damage response"/>
    <property type="evidence" value="ECO:0007669"/>
    <property type="project" value="TreeGrafter"/>
</dbReference>
<organism evidence="2 3">
    <name type="scientific">Candidatus Sphingobacterium stercoripullorum</name>
    <dbReference type="NCBI Taxonomy" id="2838759"/>
    <lineage>
        <taxon>Bacteria</taxon>
        <taxon>Pseudomonadati</taxon>
        <taxon>Bacteroidota</taxon>
        <taxon>Sphingobacteriia</taxon>
        <taxon>Sphingobacteriales</taxon>
        <taxon>Sphingobacteriaceae</taxon>
        <taxon>Sphingobacterium</taxon>
    </lineage>
</organism>
<keyword evidence="1" id="KW-0732">Signal</keyword>
<protein>
    <submittedName>
        <fullName evidence="2">SIMPL domain-containing protein</fullName>
    </submittedName>
</protein>
<dbReference type="PANTHER" id="PTHR34387">
    <property type="entry name" value="SLR1258 PROTEIN"/>
    <property type="match status" value="1"/>
</dbReference>
<dbReference type="Pfam" id="PF04402">
    <property type="entry name" value="SIMPL"/>
    <property type="match status" value="1"/>
</dbReference>
<dbReference type="Proteomes" id="UP000824156">
    <property type="component" value="Unassembled WGS sequence"/>
</dbReference>
<dbReference type="PANTHER" id="PTHR34387:SF1">
    <property type="entry name" value="PERIPLASMIC IMMUNOGENIC PROTEIN"/>
    <property type="match status" value="1"/>
</dbReference>
<feature type="signal peptide" evidence="1">
    <location>
        <begin position="1"/>
        <end position="25"/>
    </location>
</feature>
<gene>
    <name evidence="2" type="ORF">H9853_03040</name>
</gene>
<name>A0A9D2AXL4_9SPHI</name>
<reference evidence="2" key="1">
    <citation type="journal article" date="2021" name="PeerJ">
        <title>Extensive microbial diversity within the chicken gut microbiome revealed by metagenomics and culture.</title>
        <authorList>
            <person name="Gilroy R."/>
            <person name="Ravi A."/>
            <person name="Getino M."/>
            <person name="Pursley I."/>
            <person name="Horton D.L."/>
            <person name="Alikhan N.F."/>
            <person name="Baker D."/>
            <person name="Gharbi K."/>
            <person name="Hall N."/>
            <person name="Watson M."/>
            <person name="Adriaenssens E.M."/>
            <person name="Foster-Nyarko E."/>
            <person name="Jarju S."/>
            <person name="Secka A."/>
            <person name="Antonio M."/>
            <person name="Oren A."/>
            <person name="Chaudhuri R.R."/>
            <person name="La Ragione R."/>
            <person name="Hildebrand F."/>
            <person name="Pallen M.J."/>
        </authorList>
    </citation>
    <scope>NUCLEOTIDE SEQUENCE</scope>
    <source>
        <strain evidence="2">1719</strain>
    </source>
</reference>
<comment type="caution">
    <text evidence="2">The sequence shown here is derived from an EMBL/GenBank/DDBJ whole genome shotgun (WGS) entry which is preliminary data.</text>
</comment>
<evidence type="ECO:0000313" key="2">
    <source>
        <dbReference type="EMBL" id="HIX53977.1"/>
    </source>
</evidence>
<evidence type="ECO:0000313" key="3">
    <source>
        <dbReference type="Proteomes" id="UP000824156"/>
    </source>
</evidence>
<dbReference type="Gene3D" id="3.30.70.2970">
    <property type="entry name" value="Protein of unknown function (DUF541), domain 2"/>
    <property type="match status" value="1"/>
</dbReference>
<feature type="chain" id="PRO_5039290665" evidence="1">
    <location>
        <begin position="26"/>
        <end position="249"/>
    </location>
</feature>
<dbReference type="AlphaFoldDB" id="A0A9D2AXL4"/>
<dbReference type="EMBL" id="DXEZ01000086">
    <property type="protein sequence ID" value="HIX53977.1"/>
    <property type="molecule type" value="Genomic_DNA"/>
</dbReference>
<dbReference type="InterPro" id="IPR007497">
    <property type="entry name" value="SIMPL/DUF541"/>
</dbReference>
<accession>A0A9D2AXL4</accession>
<sequence length="249" mass="27786">MKNSIVKYAGILFLFLLTIASTAKAQIGTEGSTVLRKIATKATAEKEVTPDIIYLSVSLKEYYLGGNMKKKVEIKDLEKQLFDATSKAGIKEDDLTIQNIYSYQYNPDKKKKEVDFLQSRQYRIKVTDLSKLNQILDAVDSKGIQNTSIAEYDYSEKESVELQLKAEAFQKAKKTAQTLAQNADSQLGDALTINDNSNLSSVTFRPVAAKTMRAYSASADMDGLEENSLDIDIHPMKISVQIDVVFEIK</sequence>
<dbReference type="InterPro" id="IPR052022">
    <property type="entry name" value="26kDa_periplasmic_antigen"/>
</dbReference>
<proteinExistence type="predicted"/>